<dbReference type="InterPro" id="IPR010207">
    <property type="entry name" value="Elect_transpt_cplx_RnfB/RsxB"/>
</dbReference>
<name>A0A9D1ISZ7_9CLOT</name>
<comment type="caution">
    <text evidence="10">Lacks conserved residue(s) required for the propagation of feature annotation.</text>
</comment>
<evidence type="ECO:0000313" key="14">
    <source>
        <dbReference type="Proteomes" id="UP000824073"/>
    </source>
</evidence>
<gene>
    <name evidence="10" type="primary">rnfB</name>
    <name evidence="13" type="ORF">IAB67_00605</name>
</gene>
<keyword evidence="8 10" id="KW-0411">Iron-sulfur</keyword>
<dbReference type="EMBL" id="DVMR01000008">
    <property type="protein sequence ID" value="HIU42782.1"/>
    <property type="molecule type" value="Genomic_DNA"/>
</dbReference>
<dbReference type="PANTHER" id="PTHR43560">
    <property type="entry name" value="ION-TRANSLOCATING OXIDOREDUCTASE COMPLEX SUBUNIT B"/>
    <property type="match status" value="1"/>
</dbReference>
<feature type="binding site" evidence="10">
    <location>
        <position position="183"/>
    </location>
    <ligand>
        <name>[4Fe-4S] cluster</name>
        <dbReference type="ChEBI" id="CHEBI:49883"/>
        <label>2</label>
    </ligand>
</feature>
<keyword evidence="6 10" id="KW-0249">Electron transport</keyword>
<protein>
    <recommendedName>
        <fullName evidence="10">Ion-translocating oxidoreductase complex subunit B</fullName>
        <ecNumber evidence="10">7.-.-.-</ecNumber>
    </recommendedName>
    <alternativeName>
        <fullName evidence="10">Rnf electron transport complex subunit B</fullName>
    </alternativeName>
</protein>
<dbReference type="InterPro" id="IPR007202">
    <property type="entry name" value="4Fe-4S_dom"/>
</dbReference>
<evidence type="ECO:0000259" key="12">
    <source>
        <dbReference type="PROSITE" id="PS51656"/>
    </source>
</evidence>
<feature type="binding site" evidence="10">
    <location>
        <position position="56"/>
    </location>
    <ligand>
        <name>[4Fe-4S] cluster</name>
        <dbReference type="ChEBI" id="CHEBI:49883"/>
        <label>1</label>
    </ligand>
</feature>
<evidence type="ECO:0000256" key="1">
    <source>
        <dbReference type="ARBA" id="ARBA00022448"/>
    </source>
</evidence>
<dbReference type="PROSITE" id="PS51656">
    <property type="entry name" value="4FE4S"/>
    <property type="match status" value="1"/>
</dbReference>
<organism evidence="13 14">
    <name type="scientific">Candidatus Ventrousia excrementavium</name>
    <dbReference type="NCBI Taxonomy" id="2840961"/>
    <lineage>
        <taxon>Bacteria</taxon>
        <taxon>Bacillati</taxon>
        <taxon>Bacillota</taxon>
        <taxon>Clostridia</taxon>
        <taxon>Eubacteriales</taxon>
        <taxon>Clostridiaceae</taxon>
        <taxon>Clostridiaceae incertae sedis</taxon>
        <taxon>Candidatus Ventrousia</taxon>
    </lineage>
</organism>
<sequence>MSVSISSVLIPAATLGAMGLFFGALLAVSSKLFHVEQDPRIGEVTDALPGANCGGCGYAGCANLAEAIVAGKAPVSSCPVGGPPVAEKIAAIMGVTAEDVGRMVAHVNCRGGDNARRKYQYQGMTDCLAASKVAGGPLECTYGCLGLGSCVKACKYDALHIENGVAVVDAEKCVACGACAAACPRHLISMVSDKQDVFVSCSSHLRGAELRRICNIGCIGCMLCQKACPSGAITVTDNLASIDYAKCTNCGACVAACPRKLIVNASESAPASKAAQ</sequence>
<accession>A0A9D1ISZ7</accession>
<dbReference type="NCBIfam" id="TIGR01944">
    <property type="entry name" value="rnfB"/>
    <property type="match status" value="1"/>
</dbReference>
<evidence type="ECO:0000256" key="6">
    <source>
        <dbReference type="ARBA" id="ARBA00022982"/>
    </source>
</evidence>
<dbReference type="SUPFAM" id="SSF54862">
    <property type="entry name" value="4Fe-4S ferredoxins"/>
    <property type="match status" value="3"/>
</dbReference>
<dbReference type="GO" id="GO:0005886">
    <property type="term" value="C:plasma membrane"/>
    <property type="evidence" value="ECO:0007669"/>
    <property type="project" value="UniProtKB-SubCell"/>
</dbReference>
<evidence type="ECO:0000256" key="9">
    <source>
        <dbReference type="ARBA" id="ARBA00023136"/>
    </source>
</evidence>
<dbReference type="GO" id="GO:0046872">
    <property type="term" value="F:metal ion binding"/>
    <property type="evidence" value="ECO:0007669"/>
    <property type="project" value="UniProtKB-KW"/>
</dbReference>
<feature type="binding site" evidence="10">
    <location>
        <position position="78"/>
    </location>
    <ligand>
        <name>[4Fe-4S] cluster</name>
        <dbReference type="ChEBI" id="CHEBI:49883"/>
        <label>1</label>
    </ligand>
</feature>
<comment type="caution">
    <text evidence="13">The sequence shown here is derived from an EMBL/GenBank/DDBJ whole genome shotgun (WGS) entry which is preliminary data.</text>
</comment>
<keyword evidence="2 10" id="KW-0004">4Fe-4S</keyword>
<feature type="region of interest" description="Hydrophobic" evidence="10">
    <location>
        <begin position="1"/>
        <end position="30"/>
    </location>
</feature>
<evidence type="ECO:0000259" key="11">
    <source>
        <dbReference type="PROSITE" id="PS51379"/>
    </source>
</evidence>
<feature type="binding site" evidence="10">
    <location>
        <position position="179"/>
    </location>
    <ligand>
        <name>[4Fe-4S] cluster</name>
        <dbReference type="ChEBI" id="CHEBI:49883"/>
        <label>3</label>
    </ligand>
</feature>
<feature type="binding site" evidence="10">
    <location>
        <position position="154"/>
    </location>
    <ligand>
        <name>[4Fe-4S] cluster</name>
        <dbReference type="ChEBI" id="CHEBI:49883"/>
        <label>3</label>
    </ligand>
</feature>
<evidence type="ECO:0000256" key="2">
    <source>
        <dbReference type="ARBA" id="ARBA00022485"/>
    </source>
</evidence>
<reference evidence="13" key="1">
    <citation type="submission" date="2020-10" db="EMBL/GenBank/DDBJ databases">
        <authorList>
            <person name="Gilroy R."/>
        </authorList>
    </citation>
    <scope>NUCLEOTIDE SEQUENCE</scope>
    <source>
        <strain evidence="13">CHK191-8634</strain>
    </source>
</reference>
<dbReference type="Gene3D" id="1.10.15.40">
    <property type="entry name" value="Electron transport complex subunit B, putative Fe-S cluster"/>
    <property type="match status" value="1"/>
</dbReference>
<dbReference type="PROSITE" id="PS00198">
    <property type="entry name" value="4FE4S_FER_1"/>
    <property type="match status" value="1"/>
</dbReference>
<comment type="function">
    <text evidence="10">Part of a membrane-bound complex that couples electron transfer with translocation of ions across the membrane.</text>
</comment>
<dbReference type="EC" id="7.-.-.-" evidence="10"/>
<keyword evidence="7 10" id="KW-0408">Iron</keyword>
<feature type="binding site" evidence="10">
    <location>
        <position position="144"/>
    </location>
    <ligand>
        <name>[4Fe-4S] cluster</name>
        <dbReference type="ChEBI" id="CHEBI:49883"/>
        <label>2</label>
    </ligand>
</feature>
<comment type="subcellular location">
    <subcellularLocation>
        <location evidence="10">Cell membrane</location>
    </subcellularLocation>
</comment>
<feature type="binding site" evidence="10">
    <location>
        <position position="173"/>
    </location>
    <ligand>
        <name>[4Fe-4S] cluster</name>
        <dbReference type="ChEBI" id="CHEBI:49883"/>
        <label>3</label>
    </ligand>
</feature>
<dbReference type="InterPro" id="IPR050395">
    <property type="entry name" value="4Fe4S_Ferredoxin_RnfB"/>
</dbReference>
<dbReference type="GO" id="GO:0051539">
    <property type="term" value="F:4 iron, 4 sulfur cluster binding"/>
    <property type="evidence" value="ECO:0007669"/>
    <property type="project" value="UniProtKB-UniRule"/>
</dbReference>
<dbReference type="InterPro" id="IPR017896">
    <property type="entry name" value="4Fe4S_Fe-S-bd"/>
</dbReference>
<feature type="domain" description="4Fe-4S ferredoxin-type" evidence="11">
    <location>
        <begin position="238"/>
        <end position="267"/>
    </location>
</feature>
<keyword evidence="4 10" id="KW-0677">Repeat</keyword>
<keyword evidence="5 10" id="KW-1278">Translocase</keyword>
<feature type="binding site" evidence="10">
    <location>
        <position position="150"/>
    </location>
    <ligand>
        <name>[4Fe-4S] cluster</name>
        <dbReference type="ChEBI" id="CHEBI:49883"/>
        <label>2</label>
    </ligand>
</feature>
<dbReference type="GO" id="GO:0022900">
    <property type="term" value="P:electron transport chain"/>
    <property type="evidence" value="ECO:0007669"/>
    <property type="project" value="UniProtKB-UniRule"/>
</dbReference>
<dbReference type="AlphaFoldDB" id="A0A9D1ISZ7"/>
<evidence type="ECO:0000256" key="5">
    <source>
        <dbReference type="ARBA" id="ARBA00022967"/>
    </source>
</evidence>
<comment type="subunit">
    <text evidence="10">The complex is composed of six subunits: RnfA, RnfB, RnfC, RnfD, RnfE and RnfG.</text>
</comment>
<feature type="domain" description="4Fe-4S" evidence="12">
    <location>
        <begin position="36"/>
        <end position="95"/>
    </location>
</feature>
<dbReference type="PANTHER" id="PTHR43560:SF1">
    <property type="entry name" value="ION-TRANSLOCATING OXIDOREDUCTASE COMPLEX SUBUNIT B"/>
    <property type="match status" value="1"/>
</dbReference>
<dbReference type="InterPro" id="IPR017900">
    <property type="entry name" value="4Fe4S_Fe_S_CS"/>
</dbReference>
<dbReference type="GO" id="GO:0009055">
    <property type="term" value="F:electron transfer activity"/>
    <property type="evidence" value="ECO:0007669"/>
    <property type="project" value="InterPro"/>
</dbReference>
<feature type="binding site" evidence="10">
    <location>
        <position position="176"/>
    </location>
    <ligand>
        <name>[4Fe-4S] cluster</name>
        <dbReference type="ChEBI" id="CHEBI:49883"/>
        <label>3</label>
    </ligand>
</feature>
<comment type="similarity">
    <text evidence="10">Belongs to the 4Fe4S bacterial-type ferredoxin family. RnfB subfamily.</text>
</comment>
<evidence type="ECO:0000313" key="13">
    <source>
        <dbReference type="EMBL" id="HIU42782.1"/>
    </source>
</evidence>
<evidence type="ECO:0000256" key="3">
    <source>
        <dbReference type="ARBA" id="ARBA00022723"/>
    </source>
</evidence>
<proteinExistence type="inferred from homology"/>
<evidence type="ECO:0000256" key="7">
    <source>
        <dbReference type="ARBA" id="ARBA00023004"/>
    </source>
</evidence>
<evidence type="ECO:0000256" key="8">
    <source>
        <dbReference type="ARBA" id="ARBA00023014"/>
    </source>
</evidence>
<keyword evidence="1 10" id="KW-0813">Transport</keyword>
<feature type="binding site" evidence="10">
    <location>
        <position position="53"/>
    </location>
    <ligand>
        <name>[4Fe-4S] cluster</name>
        <dbReference type="ChEBI" id="CHEBI:49883"/>
        <label>1</label>
    </ligand>
</feature>
<dbReference type="HAMAP" id="MF_00463">
    <property type="entry name" value="RsxB_RnfB"/>
    <property type="match status" value="1"/>
</dbReference>
<evidence type="ECO:0000256" key="10">
    <source>
        <dbReference type="HAMAP-Rule" id="MF_00463"/>
    </source>
</evidence>
<feature type="domain" description="4Fe-4S ferredoxin-type" evidence="11">
    <location>
        <begin position="164"/>
        <end position="193"/>
    </location>
</feature>
<keyword evidence="9 10" id="KW-0472">Membrane</keyword>
<keyword evidence="10" id="KW-1003">Cell membrane</keyword>
<dbReference type="Proteomes" id="UP000824073">
    <property type="component" value="Unassembled WGS sequence"/>
</dbReference>
<reference evidence="13" key="2">
    <citation type="journal article" date="2021" name="PeerJ">
        <title>Extensive microbial diversity within the chicken gut microbiome revealed by metagenomics and culture.</title>
        <authorList>
            <person name="Gilroy R."/>
            <person name="Ravi A."/>
            <person name="Getino M."/>
            <person name="Pursley I."/>
            <person name="Horton D.L."/>
            <person name="Alikhan N.F."/>
            <person name="Baker D."/>
            <person name="Gharbi K."/>
            <person name="Hall N."/>
            <person name="Watson M."/>
            <person name="Adriaenssens E.M."/>
            <person name="Foster-Nyarko E."/>
            <person name="Jarju S."/>
            <person name="Secka A."/>
            <person name="Antonio M."/>
            <person name="Oren A."/>
            <person name="Chaudhuri R.R."/>
            <person name="La Ragione R."/>
            <person name="Hildebrand F."/>
            <person name="Pallen M.J."/>
        </authorList>
    </citation>
    <scope>NUCLEOTIDE SEQUENCE</scope>
    <source>
        <strain evidence="13">CHK191-8634</strain>
    </source>
</reference>
<dbReference type="Pfam" id="PF12838">
    <property type="entry name" value="Fer4_7"/>
    <property type="match status" value="1"/>
</dbReference>
<dbReference type="Pfam" id="PF04060">
    <property type="entry name" value="FeS"/>
    <property type="match status" value="1"/>
</dbReference>
<feature type="binding site" evidence="10">
    <location>
        <position position="61"/>
    </location>
    <ligand>
        <name>[4Fe-4S] cluster</name>
        <dbReference type="ChEBI" id="CHEBI:49883"/>
        <label>1</label>
    </ligand>
</feature>
<feature type="domain" description="4Fe-4S ferredoxin-type" evidence="11">
    <location>
        <begin position="210"/>
        <end position="237"/>
    </location>
</feature>
<dbReference type="Gene3D" id="3.30.70.20">
    <property type="match status" value="2"/>
</dbReference>
<comment type="cofactor">
    <cofactor evidence="10">
        <name>[4Fe-4S] cluster</name>
        <dbReference type="ChEBI" id="CHEBI:49883"/>
    </cofactor>
    <text evidence="10">Binds 3 [4Fe-4S] clusters.</text>
</comment>
<evidence type="ECO:0000256" key="4">
    <source>
        <dbReference type="ARBA" id="ARBA00022737"/>
    </source>
</evidence>
<keyword evidence="3 10" id="KW-0479">Metal-binding</keyword>
<dbReference type="Pfam" id="PF00037">
    <property type="entry name" value="Fer4"/>
    <property type="match status" value="1"/>
</dbReference>
<dbReference type="PROSITE" id="PS51379">
    <property type="entry name" value="4FE4S_FER_2"/>
    <property type="match status" value="3"/>
</dbReference>
<feature type="binding site" evidence="10">
    <location>
        <position position="140"/>
    </location>
    <ligand>
        <name>[4Fe-4S] cluster</name>
        <dbReference type="ChEBI" id="CHEBI:49883"/>
        <label>2</label>
    </ligand>
</feature>